<keyword evidence="2" id="KW-0067">ATP-binding</keyword>
<name>A0ABY7WWN5_9LACO</name>
<evidence type="ECO:0000313" key="2">
    <source>
        <dbReference type="EMBL" id="WDF82345.1"/>
    </source>
</evidence>
<proteinExistence type="predicted"/>
<gene>
    <name evidence="2" type="ORF">PQ472_10700</name>
</gene>
<dbReference type="EMBL" id="CP117884">
    <property type="protein sequence ID" value="WDF82345.1"/>
    <property type="molecule type" value="Genomic_DNA"/>
</dbReference>
<dbReference type="RefSeq" id="WP_274259738.1">
    <property type="nucleotide sequence ID" value="NZ_CP117884.1"/>
</dbReference>
<organism evidence="2 3">
    <name type="scientific">Lacticaseibacillus pabuli</name>
    <dbReference type="NCBI Taxonomy" id="3025672"/>
    <lineage>
        <taxon>Bacteria</taxon>
        <taxon>Bacillati</taxon>
        <taxon>Bacillota</taxon>
        <taxon>Bacilli</taxon>
        <taxon>Lactobacillales</taxon>
        <taxon>Lactobacillaceae</taxon>
        <taxon>Lacticaseibacillus</taxon>
    </lineage>
</organism>
<evidence type="ECO:0000259" key="1">
    <source>
        <dbReference type="Pfam" id="PF13304"/>
    </source>
</evidence>
<dbReference type="GO" id="GO:0005524">
    <property type="term" value="F:ATP binding"/>
    <property type="evidence" value="ECO:0007669"/>
    <property type="project" value="UniProtKB-KW"/>
</dbReference>
<dbReference type="InterPro" id="IPR003959">
    <property type="entry name" value="ATPase_AAA_core"/>
</dbReference>
<sequence length="397" mass="45240">MVNRLHALKIVINGHPLFRDSTEFSFVVNQRVAESGSEDLTHLFGSIYVNNLTAIIGRNASGKTMTMRLVIGVLQLLLEKISIPQTRLQEALFSNNTISFDSYFYSDDKTLFKDHLELKMGSSSTNDWQITSESIFSRHAKSSESRHSIFEFQDRDLEISRNQLNQNESSLLAPDDSLMRSIIAKHKLNVPTIFDTLALTDVNIMLYGSENVPNALLEYLDPSVDSLQIEHTEDRHTFYRLKFKGNSHEIVESNFATISKYLSSGTAKAITLYQMLLGALRTGGIVFVDEIENHFHKEIVKNFLEFFANKQINKKQASIVFSTHYAGLIDTLSRGDQVYVIRRHDQIQVDRYSELVPRADSKRSELFTSTYLTGTAPEYDAYMALRRSTIQEVINGR</sequence>
<keyword evidence="2" id="KW-0547">Nucleotide-binding</keyword>
<dbReference type="Proteomes" id="UP001220377">
    <property type="component" value="Chromosome"/>
</dbReference>
<reference evidence="2 3" key="1">
    <citation type="submission" date="2023-02" db="EMBL/GenBank/DDBJ databases">
        <title>Genome sequence of Lacticaseibacillus sp. KACC 23028.</title>
        <authorList>
            <person name="Kim S."/>
            <person name="Heo J."/>
            <person name="Kwon S.-W."/>
        </authorList>
    </citation>
    <scope>NUCLEOTIDE SEQUENCE [LARGE SCALE GENOMIC DNA]</scope>
    <source>
        <strain evidence="2 3">KACC 23028</strain>
    </source>
</reference>
<protein>
    <submittedName>
        <fullName evidence="2">ATP-binding protein</fullName>
    </submittedName>
</protein>
<dbReference type="PANTHER" id="PTHR40396">
    <property type="entry name" value="ATPASE-LIKE PROTEIN"/>
    <property type="match status" value="1"/>
</dbReference>
<dbReference type="InterPro" id="IPR027417">
    <property type="entry name" value="P-loop_NTPase"/>
</dbReference>
<accession>A0ABY7WWN5</accession>
<evidence type="ECO:0000313" key="3">
    <source>
        <dbReference type="Proteomes" id="UP001220377"/>
    </source>
</evidence>
<dbReference type="Pfam" id="PF13304">
    <property type="entry name" value="AAA_21"/>
    <property type="match status" value="1"/>
</dbReference>
<feature type="domain" description="ATPase AAA-type core" evidence="1">
    <location>
        <begin position="52"/>
        <end position="330"/>
    </location>
</feature>
<dbReference type="Gene3D" id="3.40.50.300">
    <property type="entry name" value="P-loop containing nucleotide triphosphate hydrolases"/>
    <property type="match status" value="1"/>
</dbReference>
<dbReference type="SUPFAM" id="SSF52540">
    <property type="entry name" value="P-loop containing nucleoside triphosphate hydrolases"/>
    <property type="match status" value="1"/>
</dbReference>
<keyword evidence="3" id="KW-1185">Reference proteome</keyword>
<dbReference type="PANTHER" id="PTHR40396:SF1">
    <property type="entry name" value="ATPASE AAA-TYPE CORE DOMAIN-CONTAINING PROTEIN"/>
    <property type="match status" value="1"/>
</dbReference>